<dbReference type="Proteomes" id="UP000050525">
    <property type="component" value="Unassembled WGS sequence"/>
</dbReference>
<name>A0A151MG53_ALLMI</name>
<proteinExistence type="predicted"/>
<dbReference type="PROSITE" id="PS50010">
    <property type="entry name" value="DH_2"/>
    <property type="match status" value="1"/>
</dbReference>
<dbReference type="PANTHER" id="PTHR45924">
    <property type="entry name" value="FI17866P1"/>
    <property type="match status" value="1"/>
</dbReference>
<dbReference type="PANTHER" id="PTHR45924:SF3">
    <property type="entry name" value="PLECKSTRIN HOMOLOGY DOMAIN-CONTAINING FAMILY G MEMBER 2"/>
    <property type="match status" value="1"/>
</dbReference>
<dbReference type="Gene3D" id="1.20.900.10">
    <property type="entry name" value="Dbl homology (DH) domain"/>
    <property type="match status" value="1"/>
</dbReference>
<dbReference type="GO" id="GO:0005085">
    <property type="term" value="F:guanyl-nucleotide exchange factor activity"/>
    <property type="evidence" value="ECO:0007669"/>
    <property type="project" value="InterPro"/>
</dbReference>
<accession>A0A151MG53</accession>
<dbReference type="GO" id="GO:0031267">
    <property type="term" value="F:small GTPase binding"/>
    <property type="evidence" value="ECO:0007669"/>
    <property type="project" value="TreeGrafter"/>
</dbReference>
<dbReference type="AlphaFoldDB" id="A0A151MG53"/>
<feature type="region of interest" description="Disordered" evidence="1">
    <location>
        <begin position="143"/>
        <end position="181"/>
    </location>
</feature>
<evidence type="ECO:0000259" key="2">
    <source>
        <dbReference type="PROSITE" id="PS50010"/>
    </source>
</evidence>
<evidence type="ECO:0000256" key="1">
    <source>
        <dbReference type="SAM" id="MobiDB-lite"/>
    </source>
</evidence>
<protein>
    <recommendedName>
        <fullName evidence="2">DH domain-containing protein</fullName>
    </recommendedName>
</protein>
<gene>
    <name evidence="3" type="ORF">Y1Q_0020621</name>
</gene>
<sequence length="181" mass="19741">MWGVLSPGLCPQGGGELLEDLENSSSARAIAECFLQRSDEFEIYTLYCMNYPTAVAVLRECMAQDELAAFFRQRQAARGHGLPLEADLLKPVQRILKYHLLLQELAKQCGRDGAGAAEVEAASATMTAVAWCINDTKRRQEQAARLQISPDPGDPCNPNFCDPPVTPLTAQVPPDPDPCVP</sequence>
<reference evidence="3 4" key="1">
    <citation type="journal article" date="2012" name="Genome Biol.">
        <title>Sequencing three crocodilian genomes to illuminate the evolution of archosaurs and amniotes.</title>
        <authorList>
            <person name="St John J.A."/>
            <person name="Braun E.L."/>
            <person name="Isberg S.R."/>
            <person name="Miles L.G."/>
            <person name="Chong A.Y."/>
            <person name="Gongora J."/>
            <person name="Dalzell P."/>
            <person name="Moran C."/>
            <person name="Bed'hom B."/>
            <person name="Abzhanov A."/>
            <person name="Burgess S.C."/>
            <person name="Cooksey A.M."/>
            <person name="Castoe T.A."/>
            <person name="Crawford N.G."/>
            <person name="Densmore L.D."/>
            <person name="Drew J.C."/>
            <person name="Edwards S.V."/>
            <person name="Faircloth B.C."/>
            <person name="Fujita M.K."/>
            <person name="Greenwold M.J."/>
            <person name="Hoffmann F.G."/>
            <person name="Howard J.M."/>
            <person name="Iguchi T."/>
            <person name="Janes D.E."/>
            <person name="Khan S.Y."/>
            <person name="Kohno S."/>
            <person name="de Koning A.J."/>
            <person name="Lance S.L."/>
            <person name="McCarthy F.M."/>
            <person name="McCormack J.E."/>
            <person name="Merchant M.E."/>
            <person name="Peterson D.G."/>
            <person name="Pollock D.D."/>
            <person name="Pourmand N."/>
            <person name="Raney B.J."/>
            <person name="Roessler K.A."/>
            <person name="Sanford J.R."/>
            <person name="Sawyer R.H."/>
            <person name="Schmidt C.J."/>
            <person name="Triplett E.W."/>
            <person name="Tuberville T.D."/>
            <person name="Venegas-Anaya M."/>
            <person name="Howard J.T."/>
            <person name="Jarvis E.D."/>
            <person name="Guillette L.J.Jr."/>
            <person name="Glenn T.C."/>
            <person name="Green R.E."/>
            <person name="Ray D.A."/>
        </authorList>
    </citation>
    <scope>NUCLEOTIDE SEQUENCE [LARGE SCALE GENOMIC DNA]</scope>
    <source>
        <strain evidence="3">KSC_2009_1</strain>
    </source>
</reference>
<dbReference type="SUPFAM" id="SSF48065">
    <property type="entry name" value="DBL homology domain (DH-domain)"/>
    <property type="match status" value="1"/>
</dbReference>
<keyword evidence="4" id="KW-1185">Reference proteome</keyword>
<evidence type="ECO:0000313" key="3">
    <source>
        <dbReference type="EMBL" id="KYO23494.1"/>
    </source>
</evidence>
<dbReference type="InterPro" id="IPR000219">
    <property type="entry name" value="DH_dom"/>
</dbReference>
<feature type="domain" description="DH" evidence="2">
    <location>
        <begin position="17"/>
        <end position="136"/>
    </location>
</feature>
<comment type="caution">
    <text evidence="3">The sequence shown here is derived from an EMBL/GenBank/DDBJ whole genome shotgun (WGS) entry which is preliminary data.</text>
</comment>
<dbReference type="InterPro" id="IPR035899">
    <property type="entry name" value="DBL_dom_sf"/>
</dbReference>
<evidence type="ECO:0000313" key="4">
    <source>
        <dbReference type="Proteomes" id="UP000050525"/>
    </source>
</evidence>
<dbReference type="SMART" id="SM00325">
    <property type="entry name" value="RhoGEF"/>
    <property type="match status" value="1"/>
</dbReference>
<dbReference type="Pfam" id="PF00621">
    <property type="entry name" value="RhoGEF"/>
    <property type="match status" value="1"/>
</dbReference>
<dbReference type="EMBL" id="AKHW03006206">
    <property type="protein sequence ID" value="KYO23494.1"/>
    <property type="molecule type" value="Genomic_DNA"/>
</dbReference>
<organism evidence="3 4">
    <name type="scientific">Alligator mississippiensis</name>
    <name type="common">American alligator</name>
    <dbReference type="NCBI Taxonomy" id="8496"/>
    <lineage>
        <taxon>Eukaryota</taxon>
        <taxon>Metazoa</taxon>
        <taxon>Chordata</taxon>
        <taxon>Craniata</taxon>
        <taxon>Vertebrata</taxon>
        <taxon>Euteleostomi</taxon>
        <taxon>Archelosauria</taxon>
        <taxon>Archosauria</taxon>
        <taxon>Crocodylia</taxon>
        <taxon>Alligatoridae</taxon>
        <taxon>Alligatorinae</taxon>
        <taxon>Alligator</taxon>
    </lineage>
</organism>
<dbReference type="GO" id="GO:0030833">
    <property type="term" value="P:regulation of actin filament polymerization"/>
    <property type="evidence" value="ECO:0007669"/>
    <property type="project" value="TreeGrafter"/>
</dbReference>